<organism evidence="1 2">
    <name type="scientific">Siminovitchia fortis</name>
    <dbReference type="NCBI Taxonomy" id="254758"/>
    <lineage>
        <taxon>Bacteria</taxon>
        <taxon>Bacillati</taxon>
        <taxon>Bacillota</taxon>
        <taxon>Bacilli</taxon>
        <taxon>Bacillales</taxon>
        <taxon>Bacillaceae</taxon>
        <taxon>Siminovitchia</taxon>
    </lineage>
</organism>
<evidence type="ECO:0000313" key="1">
    <source>
        <dbReference type="EMBL" id="RWR13153.1"/>
    </source>
</evidence>
<dbReference type="Proteomes" id="UP000273811">
    <property type="component" value="Unassembled WGS sequence"/>
</dbReference>
<protein>
    <submittedName>
        <fullName evidence="1">YxeA family protein</fullName>
    </submittedName>
</protein>
<dbReference type="AlphaFoldDB" id="A0A443IYP4"/>
<accession>A0A443IYP4</accession>
<dbReference type="PANTHER" id="PTHR36433">
    <property type="entry name" value="HYPOTHETICAL CYTOSOLIC PROTEIN"/>
    <property type="match status" value="1"/>
</dbReference>
<comment type="caution">
    <text evidence="1">The sequence shown here is derived from an EMBL/GenBank/DDBJ whole genome shotgun (WGS) entry which is preliminary data.</text>
</comment>
<evidence type="ECO:0000313" key="2">
    <source>
        <dbReference type="Proteomes" id="UP000273811"/>
    </source>
</evidence>
<dbReference type="SUPFAM" id="SSF159121">
    <property type="entry name" value="BC4932-like"/>
    <property type="match status" value="1"/>
</dbReference>
<sequence>MKKLLITFVTIAIILVGALVIFQKVNFNRVGAEEYYTQIKGEGKLIEDKIDSGEKIISYEYKLPAFDKDGRQKALTFTAQKQLRENAYLILFVKDDKGVTSYQEVKKKELPKKASEKLSK</sequence>
<dbReference type="Gene3D" id="2.40.50.480">
    <property type="match status" value="1"/>
</dbReference>
<reference evidence="1" key="1">
    <citation type="submission" date="2018-12" db="EMBL/GenBank/DDBJ databases">
        <authorList>
            <person name="Sun L."/>
            <person name="Chen Z."/>
        </authorList>
    </citation>
    <scope>NUCLEOTIDE SEQUENCE [LARGE SCALE GENOMIC DNA]</scope>
    <source>
        <strain evidence="1">DSM 16012</strain>
    </source>
</reference>
<dbReference type="InterPro" id="IPR006542">
    <property type="entry name" value="DUF1093"/>
</dbReference>
<dbReference type="NCBIfam" id="TIGR01655">
    <property type="entry name" value="yxeA_fam"/>
    <property type="match status" value="1"/>
</dbReference>
<keyword evidence="2" id="KW-1185">Reference proteome</keyword>
<gene>
    <name evidence="1" type="ORF">D4N35_005115</name>
</gene>
<name>A0A443IYP4_9BACI</name>
<dbReference type="OrthoDB" id="8719215at2"/>
<dbReference type="EMBL" id="QYTU02000007">
    <property type="protein sequence ID" value="RWR13153.1"/>
    <property type="molecule type" value="Genomic_DNA"/>
</dbReference>
<dbReference type="Pfam" id="PF06486">
    <property type="entry name" value="DUF1093"/>
    <property type="match status" value="1"/>
</dbReference>
<dbReference type="InterPro" id="IPR036166">
    <property type="entry name" value="YxeA-like_sf"/>
</dbReference>
<dbReference type="RefSeq" id="WP_120071032.1">
    <property type="nucleotide sequence ID" value="NZ_CP126113.1"/>
</dbReference>
<dbReference type="PANTHER" id="PTHR36433:SF2">
    <property type="entry name" value="YXEA FAMILY PROTEIN"/>
    <property type="match status" value="1"/>
</dbReference>
<proteinExistence type="predicted"/>